<keyword evidence="1" id="KW-0812">Transmembrane</keyword>
<gene>
    <name evidence="2" type="ORF">A3C15_03725</name>
</gene>
<sequence length="350" mass="39791">MILLILVVRQLDNLRPLWPPLEISSGERSSAMWYKRFPIFIGLFCILIGVGEFVSCGRNWVSDFTDSASYDHETTLVAWIAGAEVIELSWDEYDSADEATYSHSRAEIRYTHCKKVSIWGYCSYDQESKDPWSLIYWIEVLMYAGVLGEGAVLVLIVLVIGLTPFELYYSWPVQRWLALRRKAKDKPNADAIYDHLKDQRYWAELKHLGAEISSNSAAMSAVQEELGRRMRARDAALEQCTAEQRNAVSVEHYARWINPLQRKLEKLQVRGLALDGKMADAQKEFARQDMLLTQIWPLLLKHEDPATDAVVRSLLGNEVGELLREFYGFPKLGTKPTDAATAAPAEAVKS</sequence>
<dbReference type="Proteomes" id="UP000176532">
    <property type="component" value="Unassembled WGS sequence"/>
</dbReference>
<organism evidence="2 3">
    <name type="scientific">Candidatus Magasanikbacteria bacterium RIFCSPHIGHO2_02_FULL_50_9b</name>
    <dbReference type="NCBI Taxonomy" id="1798682"/>
    <lineage>
        <taxon>Bacteria</taxon>
        <taxon>Candidatus Magasanikiibacteriota</taxon>
    </lineage>
</organism>
<comment type="caution">
    <text evidence="2">The sequence shown here is derived from an EMBL/GenBank/DDBJ whole genome shotgun (WGS) entry which is preliminary data.</text>
</comment>
<proteinExistence type="predicted"/>
<dbReference type="EMBL" id="MFQD01000043">
    <property type="protein sequence ID" value="OGH67520.1"/>
    <property type="molecule type" value="Genomic_DNA"/>
</dbReference>
<keyword evidence="1" id="KW-0472">Membrane</keyword>
<evidence type="ECO:0000256" key="1">
    <source>
        <dbReference type="SAM" id="Phobius"/>
    </source>
</evidence>
<name>A0A1F6M7F7_9BACT</name>
<protein>
    <submittedName>
        <fullName evidence="2">Uncharacterized protein</fullName>
    </submittedName>
</protein>
<dbReference type="AlphaFoldDB" id="A0A1F6M7F7"/>
<accession>A0A1F6M7F7</accession>
<feature type="transmembrane region" description="Helical" evidence="1">
    <location>
        <begin position="134"/>
        <end position="162"/>
    </location>
</feature>
<dbReference type="STRING" id="1798682.A3C15_03725"/>
<evidence type="ECO:0000313" key="2">
    <source>
        <dbReference type="EMBL" id="OGH67520.1"/>
    </source>
</evidence>
<reference evidence="2 3" key="1">
    <citation type="journal article" date="2016" name="Nat. Commun.">
        <title>Thousands of microbial genomes shed light on interconnected biogeochemical processes in an aquifer system.</title>
        <authorList>
            <person name="Anantharaman K."/>
            <person name="Brown C.T."/>
            <person name="Hug L.A."/>
            <person name="Sharon I."/>
            <person name="Castelle C.J."/>
            <person name="Probst A.J."/>
            <person name="Thomas B.C."/>
            <person name="Singh A."/>
            <person name="Wilkins M.J."/>
            <person name="Karaoz U."/>
            <person name="Brodie E.L."/>
            <person name="Williams K.H."/>
            <person name="Hubbard S.S."/>
            <person name="Banfield J.F."/>
        </authorList>
    </citation>
    <scope>NUCLEOTIDE SEQUENCE [LARGE SCALE GENOMIC DNA]</scope>
</reference>
<feature type="transmembrane region" description="Helical" evidence="1">
    <location>
        <begin position="37"/>
        <end position="61"/>
    </location>
</feature>
<evidence type="ECO:0000313" key="3">
    <source>
        <dbReference type="Proteomes" id="UP000176532"/>
    </source>
</evidence>
<keyword evidence="1" id="KW-1133">Transmembrane helix</keyword>